<organism evidence="1 2">
    <name type="scientific">Flavobacterium chungangensis</name>
    <dbReference type="NCBI Taxonomy" id="2708132"/>
    <lineage>
        <taxon>Bacteria</taxon>
        <taxon>Pseudomonadati</taxon>
        <taxon>Bacteroidota</taxon>
        <taxon>Flavobacteriia</taxon>
        <taxon>Flavobacteriales</taxon>
        <taxon>Flavobacteriaceae</taxon>
        <taxon>Flavobacterium</taxon>
    </lineage>
</organism>
<dbReference type="RefSeq" id="WP_379795865.1">
    <property type="nucleotide sequence ID" value="NZ_JBHSFY010000003.1"/>
</dbReference>
<name>A0ABV8Z960_9FLAO</name>
<proteinExistence type="predicted"/>
<evidence type="ECO:0000313" key="2">
    <source>
        <dbReference type="Proteomes" id="UP001596003"/>
    </source>
</evidence>
<accession>A0ABV8Z960</accession>
<gene>
    <name evidence="1" type="ORF">ACFO3N_05395</name>
</gene>
<reference evidence="2" key="1">
    <citation type="journal article" date="2019" name="Int. J. Syst. Evol. Microbiol.">
        <title>The Global Catalogue of Microorganisms (GCM) 10K type strain sequencing project: providing services to taxonomists for standard genome sequencing and annotation.</title>
        <authorList>
            <consortium name="The Broad Institute Genomics Platform"/>
            <consortium name="The Broad Institute Genome Sequencing Center for Infectious Disease"/>
            <person name="Wu L."/>
            <person name="Ma J."/>
        </authorList>
    </citation>
    <scope>NUCLEOTIDE SEQUENCE [LARGE SCALE GENOMIC DNA]</scope>
    <source>
        <strain evidence="2">NBRC 103627</strain>
    </source>
</reference>
<dbReference type="EMBL" id="JBHSFY010000003">
    <property type="protein sequence ID" value="MFC4476491.1"/>
    <property type="molecule type" value="Genomic_DNA"/>
</dbReference>
<protein>
    <submittedName>
        <fullName evidence="1">Uncharacterized protein</fullName>
    </submittedName>
</protein>
<evidence type="ECO:0000313" key="1">
    <source>
        <dbReference type="EMBL" id="MFC4476491.1"/>
    </source>
</evidence>
<keyword evidence="2" id="KW-1185">Reference proteome</keyword>
<dbReference type="Proteomes" id="UP001596003">
    <property type="component" value="Unassembled WGS sequence"/>
</dbReference>
<comment type="caution">
    <text evidence="1">The sequence shown here is derived from an EMBL/GenBank/DDBJ whole genome shotgun (WGS) entry which is preliminary data.</text>
</comment>
<sequence length="69" mass="7382">MYKLYWSGVSCGILNGSLFAAADGSYYGISAGFGKSKEVFGGKRDNKSFELSGAKLIERLSILPGPKKD</sequence>